<dbReference type="GO" id="GO:0030198">
    <property type="term" value="P:extracellular matrix organization"/>
    <property type="evidence" value="ECO:0007669"/>
    <property type="project" value="TreeGrafter"/>
</dbReference>
<feature type="compositionally biased region" description="Low complexity" evidence="1">
    <location>
        <begin position="200"/>
        <end position="245"/>
    </location>
</feature>
<evidence type="ECO:0000259" key="2">
    <source>
        <dbReference type="PROSITE" id="PS51688"/>
    </source>
</evidence>
<dbReference type="GO" id="GO:0030020">
    <property type="term" value="F:extracellular matrix structural constituent conferring tensile strength"/>
    <property type="evidence" value="ECO:0007669"/>
    <property type="project" value="TreeGrafter"/>
</dbReference>
<evidence type="ECO:0000313" key="4">
    <source>
        <dbReference type="Proteomes" id="UP000051298"/>
    </source>
</evidence>
<organism evidence="3 4">
    <name type="scientific">Thalassobacter stenotrophicus</name>
    <dbReference type="NCBI Taxonomy" id="266809"/>
    <lineage>
        <taxon>Bacteria</taxon>
        <taxon>Pseudomonadati</taxon>
        <taxon>Pseudomonadota</taxon>
        <taxon>Alphaproteobacteria</taxon>
        <taxon>Rhodobacterales</taxon>
        <taxon>Roseobacteraceae</taxon>
        <taxon>Thalassobacter</taxon>
    </lineage>
</organism>
<feature type="region of interest" description="Disordered" evidence="1">
    <location>
        <begin position="200"/>
        <end position="251"/>
    </location>
</feature>
<reference evidence="3 4" key="1">
    <citation type="submission" date="2015-09" db="EMBL/GenBank/DDBJ databases">
        <authorList>
            <consortium name="Swine Surveillance"/>
        </authorList>
    </citation>
    <scope>NUCLEOTIDE SEQUENCE [LARGE SCALE GENOMIC DNA]</scope>
    <source>
        <strain evidence="3 4">CECT 5294</strain>
    </source>
</reference>
<dbReference type="InterPro" id="IPR050149">
    <property type="entry name" value="Collagen_superfamily"/>
</dbReference>
<dbReference type="Pfam" id="PF13884">
    <property type="entry name" value="Peptidase_S74"/>
    <property type="match status" value="1"/>
</dbReference>
<feature type="region of interest" description="Disordered" evidence="1">
    <location>
        <begin position="122"/>
        <end position="175"/>
    </location>
</feature>
<dbReference type="InterPro" id="IPR008160">
    <property type="entry name" value="Collagen"/>
</dbReference>
<name>A0A0P1F253_9RHOB</name>
<gene>
    <name evidence="3" type="ORF">THS5294_02850</name>
</gene>
<evidence type="ECO:0000256" key="1">
    <source>
        <dbReference type="SAM" id="MobiDB-lite"/>
    </source>
</evidence>
<evidence type="ECO:0000313" key="3">
    <source>
        <dbReference type="EMBL" id="CUH61539.1"/>
    </source>
</evidence>
<keyword evidence="3" id="KW-0176">Collagen</keyword>
<proteinExistence type="predicted"/>
<protein>
    <submittedName>
        <fullName evidence="3">Collagen triple helix repeat (20 copies)</fullName>
    </submittedName>
</protein>
<dbReference type="Pfam" id="PF01391">
    <property type="entry name" value="Collagen"/>
    <property type="match status" value="3"/>
</dbReference>
<dbReference type="GO" id="GO:0031012">
    <property type="term" value="C:extracellular matrix"/>
    <property type="evidence" value="ECO:0007669"/>
    <property type="project" value="TreeGrafter"/>
</dbReference>
<dbReference type="PROSITE" id="PS51688">
    <property type="entry name" value="ICA"/>
    <property type="match status" value="1"/>
</dbReference>
<dbReference type="AlphaFoldDB" id="A0A0P1F253"/>
<dbReference type="EMBL" id="CYRX01000032">
    <property type="protein sequence ID" value="CUH61539.1"/>
    <property type="molecule type" value="Genomic_DNA"/>
</dbReference>
<dbReference type="Proteomes" id="UP000051298">
    <property type="component" value="Unassembled WGS sequence"/>
</dbReference>
<dbReference type="GO" id="GO:0005615">
    <property type="term" value="C:extracellular space"/>
    <property type="evidence" value="ECO:0007669"/>
    <property type="project" value="TreeGrafter"/>
</dbReference>
<feature type="domain" description="Peptidase S74" evidence="2">
    <location>
        <begin position="301"/>
        <end position="388"/>
    </location>
</feature>
<feature type="region of interest" description="Disordered" evidence="1">
    <location>
        <begin position="50"/>
        <end position="98"/>
    </location>
</feature>
<dbReference type="PANTHER" id="PTHR24023:SF1095">
    <property type="entry name" value="EGF-LIKE DOMAIN-CONTAINING PROTEIN"/>
    <property type="match status" value="1"/>
</dbReference>
<dbReference type="PANTHER" id="PTHR24023">
    <property type="entry name" value="COLLAGEN ALPHA"/>
    <property type="match status" value="1"/>
</dbReference>
<feature type="compositionally biased region" description="Low complexity" evidence="1">
    <location>
        <begin position="67"/>
        <end position="94"/>
    </location>
</feature>
<feature type="compositionally biased region" description="Low complexity" evidence="1">
    <location>
        <begin position="153"/>
        <end position="170"/>
    </location>
</feature>
<sequence>MTNTLLVKRTTVAGRIPSTAQLAPGELAMNIADGKLFLKRIAGSESVVELGQTGPRGPAGLTGARGPTGPKGNTGATGATGLQGATGATGPTPAHQWSGTSLRFYTGSTWGVYVNLKGATGATGPKGNTGAMGPTGPEGPAGPTGPTGSKGNTGATGPQGATGATGPTPAHQWSGTSLRFYNGSAWGGYVNLKGATGATGPKGNTGATGPAGPQGATGPAGPTGVRGLTGATGATGPQGPAGANGSPDTAAQVRDKLKTVDGSGSGIDADKLDGLHASSFARLSGATFSGTVTSPNFVSSSDARLKTNVTPISDALQKVQALRGVTYNMIEGGSREIGLIAQDVQAVAPEAVVETEGLLRLAYGNLVGLLVEAIKDLLAEVEQLKGKDR</sequence>
<accession>A0A0P1F253</accession>
<dbReference type="InterPro" id="IPR030392">
    <property type="entry name" value="S74_ICA"/>
</dbReference>
<dbReference type="RefSeq" id="WP_058124229.1">
    <property type="nucleotide sequence ID" value="NZ_CYRX01000032.1"/>
</dbReference>